<protein>
    <submittedName>
        <fullName evidence="1">Uncharacterized protein</fullName>
    </submittedName>
</protein>
<sequence length="95" mass="10748">MAQIEYLTDDLEARYSQALHVTRTSPFYIEKKPITEAYAHRDNCANLYYDIAGAIAAAINFGVLQDSDYKMVDKLKKKLAEFARDLEARVKIAGS</sequence>
<comment type="caution">
    <text evidence="1">The sequence shown here is derived from an EMBL/GenBank/DDBJ whole genome shotgun (WGS) entry which is preliminary data.</text>
</comment>
<reference evidence="1 2" key="1">
    <citation type="submission" date="2022-12" db="EMBL/GenBank/DDBJ databases">
        <title>Genomic features and morphological characterization of a novel Knufia sp. strain isolated from spacecraft assembly facility.</title>
        <authorList>
            <person name="Teixeira M."/>
            <person name="Chander A.M."/>
            <person name="Stajich J.E."/>
            <person name="Venkateswaran K."/>
        </authorList>
    </citation>
    <scope>NUCLEOTIDE SEQUENCE [LARGE SCALE GENOMIC DNA]</scope>
    <source>
        <strain evidence="1 2">FJI-L2-BK-P2</strain>
    </source>
</reference>
<evidence type="ECO:0000313" key="1">
    <source>
        <dbReference type="EMBL" id="KAK5952827.1"/>
    </source>
</evidence>
<accession>A0AAN8EKF4</accession>
<evidence type="ECO:0000313" key="2">
    <source>
        <dbReference type="Proteomes" id="UP001316803"/>
    </source>
</evidence>
<dbReference type="EMBL" id="JAKLMC020000013">
    <property type="protein sequence ID" value="KAK5952827.1"/>
    <property type="molecule type" value="Genomic_DNA"/>
</dbReference>
<name>A0AAN8EKF4_9EURO</name>
<dbReference type="Proteomes" id="UP001316803">
    <property type="component" value="Unassembled WGS sequence"/>
</dbReference>
<organism evidence="1 2">
    <name type="scientific">Knufia fluminis</name>
    <dbReference type="NCBI Taxonomy" id="191047"/>
    <lineage>
        <taxon>Eukaryota</taxon>
        <taxon>Fungi</taxon>
        <taxon>Dikarya</taxon>
        <taxon>Ascomycota</taxon>
        <taxon>Pezizomycotina</taxon>
        <taxon>Eurotiomycetes</taxon>
        <taxon>Chaetothyriomycetidae</taxon>
        <taxon>Chaetothyriales</taxon>
        <taxon>Trichomeriaceae</taxon>
        <taxon>Knufia</taxon>
    </lineage>
</organism>
<proteinExistence type="predicted"/>
<dbReference type="AlphaFoldDB" id="A0AAN8EKF4"/>
<gene>
    <name evidence="1" type="ORF">OHC33_005946</name>
</gene>
<keyword evidence="2" id="KW-1185">Reference proteome</keyword>